<gene>
    <name evidence="2" type="ORF">SAMN06264365_103485</name>
</gene>
<dbReference type="CDD" id="cd04859">
    <property type="entry name" value="Prim_Pol"/>
    <property type="match status" value="1"/>
</dbReference>
<sequence length="284" mass="30294">MPLHTPSPGGCTCAAGRRCSSPGKHPRLPHGLHEASTDPAQIRRWWARWPHANIGLATGGVLDVCDIDTPEALRRVLDLLDVVKPPGPLVRTGHGWHLWYASSGLPSRIGVLPGMDWRGKGGLVVAPPSLHATGDWYTFTQPLTGTPLPPVPDVLCRLVTPPASPLAQGEPSVEEPVSDLGRYGQAALTGEINRIHAAPRPFYSGGQRVSGGGRNDALVKAAFRLGQLAAAGGLDEHVVWPQLAAAATSVGLPTAEARRTIASGWRAGVRHPRIPVRRVHRLRR</sequence>
<name>A0A238XJB6_9ACTN</name>
<dbReference type="InterPro" id="IPR015330">
    <property type="entry name" value="DNA_primase/pol_bifunc_N"/>
</dbReference>
<evidence type="ECO:0000259" key="1">
    <source>
        <dbReference type="SMART" id="SM00943"/>
    </source>
</evidence>
<evidence type="ECO:0000313" key="2">
    <source>
        <dbReference type="EMBL" id="SNR58671.1"/>
    </source>
</evidence>
<dbReference type="AlphaFoldDB" id="A0A238XJB6"/>
<dbReference type="Pfam" id="PF09250">
    <property type="entry name" value="Prim-Pol"/>
    <property type="match status" value="1"/>
</dbReference>
<dbReference type="SMART" id="SM00943">
    <property type="entry name" value="Prim-Pol"/>
    <property type="match status" value="1"/>
</dbReference>
<dbReference type="EMBL" id="FZNR01000003">
    <property type="protein sequence ID" value="SNR58671.1"/>
    <property type="molecule type" value="Genomic_DNA"/>
</dbReference>
<dbReference type="SUPFAM" id="SSF56747">
    <property type="entry name" value="Prim-pol domain"/>
    <property type="match status" value="1"/>
</dbReference>
<reference evidence="2 3" key="1">
    <citation type="submission" date="2017-06" db="EMBL/GenBank/DDBJ databases">
        <authorList>
            <person name="Kim H.J."/>
            <person name="Triplett B.A."/>
        </authorList>
    </citation>
    <scope>NUCLEOTIDE SEQUENCE [LARGE SCALE GENOMIC DNA]</scope>
    <source>
        <strain evidence="2 3">DSM 43151</strain>
    </source>
</reference>
<proteinExistence type="predicted"/>
<protein>
    <submittedName>
        <fullName evidence="2">Bifunctional DNA primase/polymerase, N-terminal</fullName>
    </submittedName>
</protein>
<evidence type="ECO:0000313" key="3">
    <source>
        <dbReference type="Proteomes" id="UP000198415"/>
    </source>
</evidence>
<feature type="domain" description="DNA primase/polymerase bifunctional N-terminal" evidence="1">
    <location>
        <begin position="1"/>
        <end position="155"/>
    </location>
</feature>
<dbReference type="OrthoDB" id="3218228at2"/>
<keyword evidence="3" id="KW-1185">Reference proteome</keyword>
<organism evidence="2 3">
    <name type="scientific">Actinoplanes regularis</name>
    <dbReference type="NCBI Taxonomy" id="52697"/>
    <lineage>
        <taxon>Bacteria</taxon>
        <taxon>Bacillati</taxon>
        <taxon>Actinomycetota</taxon>
        <taxon>Actinomycetes</taxon>
        <taxon>Micromonosporales</taxon>
        <taxon>Micromonosporaceae</taxon>
        <taxon>Actinoplanes</taxon>
    </lineage>
</organism>
<accession>A0A238XJB6</accession>
<dbReference type="Proteomes" id="UP000198415">
    <property type="component" value="Unassembled WGS sequence"/>
</dbReference>